<evidence type="ECO:0000256" key="2">
    <source>
        <dbReference type="SAM" id="MobiDB-lite"/>
    </source>
</evidence>
<dbReference type="GeneID" id="39738516"/>
<sequence length="140" mass="16118">MVCSQTCAINSTYVPSKMETFVTKVPHEITLTDAESRIFIKNIKSGVTLEQFRHSLEEYGPVQIYLYEPGTQNDGWAWVAFENKEAALKVIEESEKINEENNENEASVHSNDEEKQDSNSFYAENEDNQQNDEEEEENDD</sequence>
<keyword evidence="5" id="KW-1185">Reference proteome</keyword>
<dbReference type="Proteomes" id="UP000220158">
    <property type="component" value="Chromosome 14"/>
</dbReference>
<feature type="domain" description="RRM" evidence="3">
    <location>
        <begin position="36"/>
        <end position="113"/>
    </location>
</feature>
<dbReference type="Pfam" id="PF00076">
    <property type="entry name" value="RRM_1"/>
    <property type="match status" value="1"/>
</dbReference>
<dbReference type="VEuPathDB" id="PlasmoDB:PRELSG_1408600"/>
<dbReference type="RefSeq" id="XP_028534877.1">
    <property type="nucleotide sequence ID" value="XM_028679133.1"/>
</dbReference>
<dbReference type="Gene3D" id="3.30.70.330">
    <property type="match status" value="1"/>
</dbReference>
<dbReference type="KEGG" id="prel:PRELSG_1408600"/>
<dbReference type="CDD" id="cd00590">
    <property type="entry name" value="RRM_SF"/>
    <property type="match status" value="1"/>
</dbReference>
<evidence type="ECO:0000259" key="3">
    <source>
        <dbReference type="PROSITE" id="PS50102"/>
    </source>
</evidence>
<dbReference type="InterPro" id="IPR000504">
    <property type="entry name" value="RRM_dom"/>
</dbReference>
<gene>
    <name evidence="4" type="ORF">PRELSG_1408600</name>
</gene>
<evidence type="ECO:0000256" key="1">
    <source>
        <dbReference type="PROSITE-ProRule" id="PRU00176"/>
    </source>
</evidence>
<dbReference type="EMBL" id="LN835309">
    <property type="protein sequence ID" value="CRH02356.1"/>
    <property type="molecule type" value="Genomic_DNA"/>
</dbReference>
<organism evidence="4 5">
    <name type="scientific">Plasmodium relictum</name>
    <dbReference type="NCBI Taxonomy" id="85471"/>
    <lineage>
        <taxon>Eukaryota</taxon>
        <taxon>Sar</taxon>
        <taxon>Alveolata</taxon>
        <taxon>Apicomplexa</taxon>
        <taxon>Aconoidasida</taxon>
        <taxon>Haemosporida</taxon>
        <taxon>Plasmodiidae</taxon>
        <taxon>Plasmodium</taxon>
        <taxon>Plasmodium (Haemamoeba)</taxon>
    </lineage>
</organism>
<dbReference type="GO" id="GO:0003723">
    <property type="term" value="F:RNA binding"/>
    <property type="evidence" value="ECO:0007669"/>
    <property type="project" value="UniProtKB-UniRule"/>
</dbReference>
<dbReference type="InterPro" id="IPR035979">
    <property type="entry name" value="RBD_domain_sf"/>
</dbReference>
<evidence type="ECO:0000313" key="5">
    <source>
        <dbReference type="Proteomes" id="UP000220158"/>
    </source>
</evidence>
<dbReference type="PROSITE" id="PS50102">
    <property type="entry name" value="RRM"/>
    <property type="match status" value="1"/>
</dbReference>
<proteinExistence type="predicted"/>
<reference evidence="4 5" key="1">
    <citation type="submission" date="2015-04" db="EMBL/GenBank/DDBJ databases">
        <authorList>
            <consortium name="Pathogen Informatics"/>
        </authorList>
    </citation>
    <scope>NUCLEOTIDE SEQUENCE [LARGE SCALE GENOMIC DNA]</scope>
    <source>
        <strain evidence="4 5">SGS1</strain>
    </source>
</reference>
<protein>
    <recommendedName>
        <fullName evidence="3">RRM domain-containing protein</fullName>
    </recommendedName>
</protein>
<evidence type="ECO:0000313" key="4">
    <source>
        <dbReference type="EMBL" id="CRH02356.1"/>
    </source>
</evidence>
<keyword evidence="1" id="KW-0694">RNA-binding</keyword>
<dbReference type="OrthoDB" id="372632at2759"/>
<name>A0A1J1HEQ8_PLARL</name>
<dbReference type="SUPFAM" id="SSF54928">
    <property type="entry name" value="RNA-binding domain, RBD"/>
    <property type="match status" value="1"/>
</dbReference>
<dbReference type="InterPro" id="IPR012677">
    <property type="entry name" value="Nucleotide-bd_a/b_plait_sf"/>
</dbReference>
<feature type="compositionally biased region" description="Acidic residues" evidence="2">
    <location>
        <begin position="124"/>
        <end position="140"/>
    </location>
</feature>
<accession>A0A1J1HEQ8</accession>
<dbReference type="OMA" id="TKAQHDI"/>
<dbReference type="AlphaFoldDB" id="A0A1J1HEQ8"/>
<feature type="region of interest" description="Disordered" evidence="2">
    <location>
        <begin position="94"/>
        <end position="140"/>
    </location>
</feature>